<protein>
    <submittedName>
        <fullName evidence="2">Integral membrane protein</fullName>
    </submittedName>
</protein>
<keyword evidence="1" id="KW-0472">Membrane</keyword>
<sequence>MSTGGKVAIAGIAVGLVLWWMTSFWIAALVIFGVPAGAYLLLDPSQRRRVRRVGRKELGH</sequence>
<keyword evidence="1" id="KW-0812">Transmembrane</keyword>
<dbReference type="Proteomes" id="UP000034034">
    <property type="component" value="Chromosome"/>
</dbReference>
<evidence type="ECO:0000256" key="1">
    <source>
        <dbReference type="SAM" id="Phobius"/>
    </source>
</evidence>
<reference evidence="2" key="1">
    <citation type="submission" date="2019-08" db="EMBL/GenBank/DDBJ databases">
        <title>Complete genome sequence of a mangrove-derived Streptomyces xiamenensis.</title>
        <authorList>
            <person name="Xu J."/>
        </authorList>
    </citation>
    <scope>NUCLEOTIDE SEQUENCE</scope>
    <source>
        <strain evidence="2">318</strain>
    </source>
</reference>
<organism evidence="2 3">
    <name type="scientific">Streptomyces xiamenensis</name>
    <dbReference type="NCBI Taxonomy" id="408015"/>
    <lineage>
        <taxon>Bacteria</taxon>
        <taxon>Bacillati</taxon>
        <taxon>Actinomycetota</taxon>
        <taxon>Actinomycetes</taxon>
        <taxon>Kitasatosporales</taxon>
        <taxon>Streptomycetaceae</taxon>
        <taxon>Streptomyces</taxon>
    </lineage>
</organism>
<keyword evidence="1" id="KW-1133">Transmembrane helix</keyword>
<accession>A0A0F7FQ21</accession>
<keyword evidence="3" id="KW-1185">Reference proteome</keyword>
<evidence type="ECO:0000313" key="2">
    <source>
        <dbReference type="EMBL" id="AKG41522.1"/>
    </source>
</evidence>
<dbReference type="AlphaFoldDB" id="A0A0F7FQ21"/>
<dbReference type="RefSeq" id="WP_030738508.1">
    <property type="nucleotide sequence ID" value="NZ_CBDRAA010000012.1"/>
</dbReference>
<proteinExistence type="predicted"/>
<dbReference type="STRING" id="408015.SXIM_01380"/>
<dbReference type="PATRIC" id="fig|408015.6.peg.154"/>
<feature type="transmembrane region" description="Helical" evidence="1">
    <location>
        <begin position="12"/>
        <end position="42"/>
    </location>
</feature>
<name>A0A0F7FQ21_9ACTN</name>
<gene>
    <name evidence="2" type="ORF">SXIM_01380</name>
</gene>
<evidence type="ECO:0000313" key="3">
    <source>
        <dbReference type="Proteomes" id="UP000034034"/>
    </source>
</evidence>
<dbReference type="EMBL" id="CP009922">
    <property type="protein sequence ID" value="AKG41522.1"/>
    <property type="molecule type" value="Genomic_DNA"/>
</dbReference>
<dbReference type="KEGG" id="sxi:SXIM_01380"/>
<dbReference type="HOGENOM" id="CLU_192579_0_0_11"/>